<dbReference type="SMART" id="SM00894">
    <property type="entry name" value="Excalibur"/>
    <property type="match status" value="1"/>
</dbReference>
<feature type="region of interest" description="Disordered" evidence="1">
    <location>
        <begin position="53"/>
        <end position="80"/>
    </location>
</feature>
<evidence type="ECO:0000256" key="1">
    <source>
        <dbReference type="SAM" id="MobiDB-lite"/>
    </source>
</evidence>
<dbReference type="AlphaFoldDB" id="A0A429V7N5"/>
<organism evidence="3 4">
    <name type="scientific">Sphingomonas ginkgonis</name>
    <dbReference type="NCBI Taxonomy" id="2315330"/>
    <lineage>
        <taxon>Bacteria</taxon>
        <taxon>Pseudomonadati</taxon>
        <taxon>Pseudomonadota</taxon>
        <taxon>Alphaproteobacteria</taxon>
        <taxon>Sphingomonadales</taxon>
        <taxon>Sphingomonadaceae</taxon>
        <taxon>Sphingomonas</taxon>
    </lineage>
</organism>
<evidence type="ECO:0000259" key="2">
    <source>
        <dbReference type="SMART" id="SM00894"/>
    </source>
</evidence>
<dbReference type="EMBL" id="RWJF01000001">
    <property type="protein sequence ID" value="RST29986.1"/>
    <property type="molecule type" value="Genomic_DNA"/>
</dbReference>
<feature type="domain" description="Excalibur calcium-binding" evidence="2">
    <location>
        <begin position="43"/>
        <end position="77"/>
    </location>
</feature>
<protein>
    <recommendedName>
        <fullName evidence="2">Excalibur calcium-binding domain-containing protein</fullName>
    </recommendedName>
</protein>
<reference evidence="3 4" key="1">
    <citation type="submission" date="2018-12" db="EMBL/GenBank/DDBJ databases">
        <title>Sphingomonas sp. HMF7854 Genome sequencing and assembly.</title>
        <authorList>
            <person name="Cha I."/>
            <person name="Kang H."/>
            <person name="Kim H."/>
            <person name="Kang J."/>
            <person name="Joh K."/>
        </authorList>
    </citation>
    <scope>NUCLEOTIDE SEQUENCE [LARGE SCALE GENOMIC DNA]</scope>
    <source>
        <strain evidence="3 4">HMF7854</strain>
    </source>
</reference>
<evidence type="ECO:0000313" key="4">
    <source>
        <dbReference type="Proteomes" id="UP000274661"/>
    </source>
</evidence>
<proteinExistence type="predicted"/>
<dbReference type="Pfam" id="PF05901">
    <property type="entry name" value="Excalibur"/>
    <property type="match status" value="1"/>
</dbReference>
<keyword evidence="4" id="KW-1185">Reference proteome</keyword>
<comment type="caution">
    <text evidence="3">The sequence shown here is derived from an EMBL/GenBank/DDBJ whole genome shotgun (WGS) entry which is preliminary data.</text>
</comment>
<evidence type="ECO:0000313" key="3">
    <source>
        <dbReference type="EMBL" id="RST29986.1"/>
    </source>
</evidence>
<dbReference type="RefSeq" id="WP_126717822.1">
    <property type="nucleotide sequence ID" value="NZ_RWJF01000001.1"/>
</dbReference>
<name>A0A429V7N5_9SPHN</name>
<sequence>MPTRDLFPKAAMTGMLGTVLWCQLPSSLFQSPQQRAAIEASASYGGCDELRSQGKAPLRAGEPGYRSDMDGDGLACEPIR</sequence>
<dbReference type="InterPro" id="IPR008613">
    <property type="entry name" value="Excalibur_Ca-bd_domain"/>
</dbReference>
<accession>A0A429V7N5</accession>
<gene>
    <name evidence="3" type="ORF">HMF7854_03450</name>
</gene>
<dbReference type="OrthoDB" id="5366081at2"/>
<dbReference type="Proteomes" id="UP000274661">
    <property type="component" value="Unassembled WGS sequence"/>
</dbReference>